<feature type="non-terminal residue" evidence="1">
    <location>
        <position position="108"/>
    </location>
</feature>
<name>A0A9N9P5J5_9GLOM</name>
<feature type="non-terminal residue" evidence="1">
    <location>
        <position position="1"/>
    </location>
</feature>
<evidence type="ECO:0000313" key="1">
    <source>
        <dbReference type="EMBL" id="CAG8789334.1"/>
    </source>
</evidence>
<reference evidence="1" key="1">
    <citation type="submission" date="2021-06" db="EMBL/GenBank/DDBJ databases">
        <authorList>
            <person name="Kallberg Y."/>
            <person name="Tangrot J."/>
            <person name="Rosling A."/>
        </authorList>
    </citation>
    <scope>NUCLEOTIDE SEQUENCE</scope>
    <source>
        <strain evidence="1">CL551</strain>
    </source>
</reference>
<evidence type="ECO:0000313" key="2">
    <source>
        <dbReference type="Proteomes" id="UP000789342"/>
    </source>
</evidence>
<gene>
    <name evidence="1" type="ORF">AMORRO_LOCUS17999</name>
</gene>
<accession>A0A9N9P5J5</accession>
<dbReference type="EMBL" id="CAJVPV010059823">
    <property type="protein sequence ID" value="CAG8789334.1"/>
    <property type="molecule type" value="Genomic_DNA"/>
</dbReference>
<protein>
    <submittedName>
        <fullName evidence="1">7647_t:CDS:1</fullName>
    </submittedName>
</protein>
<dbReference type="Proteomes" id="UP000789342">
    <property type="component" value="Unassembled WGS sequence"/>
</dbReference>
<dbReference type="AlphaFoldDB" id="A0A9N9P5J5"/>
<keyword evidence="2" id="KW-1185">Reference proteome</keyword>
<dbReference type="OrthoDB" id="2370569at2759"/>
<comment type="caution">
    <text evidence="1">The sequence shown here is derived from an EMBL/GenBank/DDBJ whole genome shotgun (WGS) entry which is preliminary data.</text>
</comment>
<sequence>ILISKLPDHGKKFIEHNKQIIKILDKRNAKSKITPQITDSLESQFEKMTIHDDINEKPANHNKYKKPKHINFLSMEESIQLQKQQQKIEEEMRLTFLKEQIKVQNDSD</sequence>
<organism evidence="1 2">
    <name type="scientific">Acaulospora morrowiae</name>
    <dbReference type="NCBI Taxonomy" id="94023"/>
    <lineage>
        <taxon>Eukaryota</taxon>
        <taxon>Fungi</taxon>
        <taxon>Fungi incertae sedis</taxon>
        <taxon>Mucoromycota</taxon>
        <taxon>Glomeromycotina</taxon>
        <taxon>Glomeromycetes</taxon>
        <taxon>Diversisporales</taxon>
        <taxon>Acaulosporaceae</taxon>
        <taxon>Acaulospora</taxon>
    </lineage>
</organism>
<proteinExistence type="predicted"/>